<dbReference type="EMBL" id="MFVR01000034">
    <property type="protein sequence ID" value="OGJ00661.1"/>
    <property type="molecule type" value="Genomic_DNA"/>
</dbReference>
<comment type="caution">
    <text evidence="1">The sequence shown here is derived from an EMBL/GenBank/DDBJ whole genome shotgun (WGS) entry which is preliminary data.</text>
</comment>
<gene>
    <name evidence="1" type="ORF">A3G98_00320</name>
</gene>
<accession>A0A1F6Y2P1</accession>
<evidence type="ECO:0000313" key="1">
    <source>
        <dbReference type="EMBL" id="OGJ00661.1"/>
    </source>
</evidence>
<dbReference type="Proteomes" id="UP000178661">
    <property type="component" value="Unassembled WGS sequence"/>
</dbReference>
<reference evidence="1 2" key="1">
    <citation type="journal article" date="2016" name="Nat. Commun.">
        <title>Thousands of microbial genomes shed light on interconnected biogeochemical processes in an aquifer system.</title>
        <authorList>
            <person name="Anantharaman K."/>
            <person name="Brown C.T."/>
            <person name="Hug L.A."/>
            <person name="Sharon I."/>
            <person name="Castelle C.J."/>
            <person name="Probst A.J."/>
            <person name="Thomas B.C."/>
            <person name="Singh A."/>
            <person name="Wilkins M.J."/>
            <person name="Karaoz U."/>
            <person name="Brodie E.L."/>
            <person name="Williams K.H."/>
            <person name="Hubbard S.S."/>
            <person name="Banfield J.F."/>
        </authorList>
    </citation>
    <scope>NUCLEOTIDE SEQUENCE [LARGE SCALE GENOMIC DNA]</scope>
</reference>
<evidence type="ECO:0000313" key="2">
    <source>
        <dbReference type="Proteomes" id="UP000178661"/>
    </source>
</evidence>
<name>A0A1F6Y2P1_9BACT</name>
<proteinExistence type="predicted"/>
<organism evidence="1 2">
    <name type="scientific">Candidatus Nomurabacteria bacterium RIFCSPLOWO2_12_FULL_37_8</name>
    <dbReference type="NCBI Taxonomy" id="1801793"/>
    <lineage>
        <taxon>Bacteria</taxon>
        <taxon>Candidatus Nomuraibacteriota</taxon>
    </lineage>
</organism>
<dbReference type="AlphaFoldDB" id="A0A1F6Y2P1"/>
<sequence length="512" mass="58443">MEGQEKPQPKNAELEWREQKEREYREAIEAAELLYQMSLSGEEDETKIKQLCETIGPYGPFQDHLAESEMGTWENGQYTGAKRTIAPQFFETLPILNRMAQIYNNFSERSRAKGSLFLNSEVHEVSRGARFALHHGLLAVNEETLSQLDEKKTKDFFESLKLILTHDIDYGIEETINFLNRHRELFAQLSETKQLPEIQNQFDELQNFLKTREFERVLIGAVQGGINARRERNRYKVKIEHCDGLLKEILTKYGFDPDEILDVWSGSHTEYGPQPQIGSNMDAVFDLEDKREGIARLLYKEFGIRNFERYPQSILIAQFDEFEDLKKPYGVMIQATHDWNGAFASWSDRQVWEKLFEQIREQYAFRIAEAKSKAEVARRLIGFNRKYGEHHKIAFAFIGGHGSKDSITLGGPHRRNMLLSEDLTGRGVRRTGGFFEPHPTIALVSCSTGAEGGIGQELSKVLGAKIIAPSVPTGLKNIEAILTSEGIDFKVEYSSKDESQDIGKVYSGGEKI</sequence>
<protein>
    <submittedName>
        <fullName evidence="1">Uncharacterized protein</fullName>
    </submittedName>
</protein>